<evidence type="ECO:0000313" key="2">
    <source>
        <dbReference type="Proteomes" id="UP001139981"/>
    </source>
</evidence>
<comment type="caution">
    <text evidence="1">The sequence shown here is derived from an EMBL/GenBank/DDBJ whole genome shotgun (WGS) entry which is preliminary data.</text>
</comment>
<reference evidence="1" key="1">
    <citation type="submission" date="2022-07" db="EMBL/GenBank/DDBJ databases">
        <title>Phylogenomic reconstructions and comparative analyses of Kickxellomycotina fungi.</title>
        <authorList>
            <person name="Reynolds N.K."/>
            <person name="Stajich J.E."/>
            <person name="Barry K."/>
            <person name="Grigoriev I.V."/>
            <person name="Crous P."/>
            <person name="Smith M.E."/>
        </authorList>
    </citation>
    <scope>NUCLEOTIDE SEQUENCE</scope>
    <source>
        <strain evidence="1">CBS 190363</strain>
    </source>
</reference>
<gene>
    <name evidence="1" type="ORF">IWW38_003553</name>
</gene>
<proteinExistence type="predicted"/>
<name>A0ACC1M0Z4_9FUNG</name>
<protein>
    <submittedName>
        <fullName evidence="1">Uncharacterized protein</fullName>
    </submittedName>
</protein>
<accession>A0ACC1M0Z4</accession>
<keyword evidence="2" id="KW-1185">Reference proteome</keyword>
<sequence length="824" mass="89364">MSGVGNTDRGGEGKGPLKRARSDDDFVVKDDARGSSEYFDQQQQWTEPATPSKQPSRIKLSLKLGALKLQQQAAPAQQLESLELGGEAERQRQVDSMYMTPTSATPSSSSWLHESASLPVLSAATDQVSGTHTPRIRLRFSVKAEESAPVTPVSATSVVGRSKRPAWGESESESVVSDMDSDDSDADGRTYEHTVAAPGGVTTPRATGGTGRPRGRPPLRGRRSSSQSARPATRLPPRRPTNTLTTSMSLKSSLLRLIQRIRKRDSYGFFLEPVDTSIITDYLGVIKAPMDLGTMQRKVEANKYRSIGEFRSDLLLICQNARKYNGEGSIYGRSADRMQEYATVAIDRETAKLESVGRAFISPEDIANESDSAFGTASQQQSYAQSPERECSGSPSPSRDDHSDGDYRRPTRRKWRASSTSEQPNFSAAATTPGSIVDVFKWSSGTTAAKKKAKRASMVPRKINDLQMKLPLLADGSLDPASFEEEVALIAHENSLAELPYMAGTRGSNSTGSPVWINRDSGAPTPVYAYGRVYMPVSYADFGPRHHHLHTAAEAAAKIEKLVPNLQTIHGDALGLAYWKSVCDFVGDGGGEEAASYVTTVMDHLTSGGQTTVRDTLGYLADRGASELVSGGAPRKGGLSLPTLAGIVDWLEHRPVRDRMFTQRIQALTCPMYLRDLSPRSMVGSAASSDEQLQERPAVSDAEKRRLFEKTSHSLKHAYEHGRSSNAQELEGIAEDIYMLAEQMCWSMTGSRKPAARLPALMRVPAPSSSSNARPPVVGARPPMPSRTMSTPALSGLNSASLATAVRSDMMMSNLIDVAESEYH</sequence>
<organism evidence="1 2">
    <name type="scientific">Coemansia aciculifera</name>
    <dbReference type="NCBI Taxonomy" id="417176"/>
    <lineage>
        <taxon>Eukaryota</taxon>
        <taxon>Fungi</taxon>
        <taxon>Fungi incertae sedis</taxon>
        <taxon>Zoopagomycota</taxon>
        <taxon>Kickxellomycotina</taxon>
        <taxon>Kickxellomycetes</taxon>
        <taxon>Kickxellales</taxon>
        <taxon>Kickxellaceae</taxon>
        <taxon>Coemansia</taxon>
    </lineage>
</organism>
<dbReference type="EMBL" id="JANBVB010000945">
    <property type="protein sequence ID" value="KAJ2891592.1"/>
    <property type="molecule type" value="Genomic_DNA"/>
</dbReference>
<evidence type="ECO:0000313" key="1">
    <source>
        <dbReference type="EMBL" id="KAJ2891592.1"/>
    </source>
</evidence>
<dbReference type="Proteomes" id="UP001139981">
    <property type="component" value="Unassembled WGS sequence"/>
</dbReference>